<evidence type="ECO:0000313" key="1">
    <source>
        <dbReference type="EMBL" id="MDR7192471.1"/>
    </source>
</evidence>
<comment type="caution">
    <text evidence="1">The sequence shown here is derived from an EMBL/GenBank/DDBJ whole genome shotgun (WGS) entry which is preliminary data.</text>
</comment>
<dbReference type="PIRSF" id="PIRSF015283">
    <property type="entry name" value="Regulatory_RpfE"/>
    <property type="match status" value="1"/>
</dbReference>
<protein>
    <recommendedName>
        <fullName evidence="3">Phosphoglycerate mutase</fullName>
    </recommendedName>
</protein>
<gene>
    <name evidence="1" type="ORF">J2W68_001185</name>
</gene>
<organism evidence="1 2">
    <name type="scientific">Luteimonas terrae</name>
    <dbReference type="NCBI Taxonomy" id="1530191"/>
    <lineage>
        <taxon>Bacteria</taxon>
        <taxon>Pseudomonadati</taxon>
        <taxon>Pseudomonadota</taxon>
        <taxon>Gammaproteobacteria</taxon>
        <taxon>Lysobacterales</taxon>
        <taxon>Lysobacteraceae</taxon>
        <taxon>Luteimonas</taxon>
    </lineage>
</organism>
<name>A0ABU1XWH3_9GAMM</name>
<reference evidence="1 2" key="1">
    <citation type="submission" date="2023-07" db="EMBL/GenBank/DDBJ databases">
        <title>Sorghum-associated microbial communities from plants grown in Nebraska, USA.</title>
        <authorList>
            <person name="Schachtman D."/>
        </authorList>
    </citation>
    <scope>NUCLEOTIDE SEQUENCE [LARGE SCALE GENOMIC DNA]</scope>
    <source>
        <strain evidence="1 2">4099</strain>
    </source>
</reference>
<evidence type="ECO:0008006" key="3">
    <source>
        <dbReference type="Google" id="ProtNLM"/>
    </source>
</evidence>
<dbReference type="Proteomes" id="UP001256588">
    <property type="component" value="Unassembled WGS sequence"/>
</dbReference>
<dbReference type="InterPro" id="IPR016631">
    <property type="entry name" value="Regulatory_RpfE"/>
</dbReference>
<keyword evidence="2" id="KW-1185">Reference proteome</keyword>
<proteinExistence type="predicted"/>
<dbReference type="RefSeq" id="WP_310233581.1">
    <property type="nucleotide sequence ID" value="NZ_JAVDWO010000004.1"/>
</dbReference>
<evidence type="ECO:0000313" key="2">
    <source>
        <dbReference type="Proteomes" id="UP001256588"/>
    </source>
</evidence>
<sequence length="319" mass="34833">MTSATFLLPAAARFGAQRWQQDVSRTLGRADVASVASGRRAQLARQIELPGGTWPLAALSRQVDVGDADTPDSAWLRADPAWLRPDINGVRLMAHGDTLGLTREDCDALLPALQPVFGDAGFALDAPDPARWYLRVPRASPVPEFLDPSEALGTDLADHDDDSAAARRWRALATEAQIILHNHPWNARRVAAGKTPVNALWFWGSGPLPDARVHTRSAHAQVHTDDPTLRALAASATKAAPLPQAFSAPGAAMLFDLVGDRDLRRLQTDWLQPALAALARGQLRTLHIDDEDGNVLTLRRWHRLRVWRRPRIASPAATL</sequence>
<accession>A0ABU1XWH3</accession>
<dbReference type="EMBL" id="JAVDWO010000004">
    <property type="protein sequence ID" value="MDR7192471.1"/>
    <property type="molecule type" value="Genomic_DNA"/>
</dbReference>